<dbReference type="InterPro" id="IPR051471">
    <property type="entry name" value="Bacterial_PTS_sugar_comp"/>
</dbReference>
<keyword evidence="7" id="KW-0418">Kinase</keyword>
<evidence type="ECO:0000256" key="3">
    <source>
        <dbReference type="ARBA" id="ARBA00022490"/>
    </source>
</evidence>
<evidence type="ECO:0000313" key="9">
    <source>
        <dbReference type="EMBL" id="UUX33415.1"/>
    </source>
</evidence>
<keyword evidence="6" id="KW-0598">Phosphotransferase system</keyword>
<proteinExistence type="predicted"/>
<feature type="domain" description="PTS EIIA type-4" evidence="8">
    <location>
        <begin position="1"/>
        <end position="130"/>
    </location>
</feature>
<dbReference type="InterPro" id="IPR004701">
    <property type="entry name" value="PTS_EIIA_man-typ"/>
</dbReference>
<dbReference type="EMBL" id="CP102453">
    <property type="protein sequence ID" value="UUX33415.1"/>
    <property type="molecule type" value="Genomic_DNA"/>
</dbReference>
<keyword evidence="3" id="KW-0963">Cytoplasm</keyword>
<evidence type="ECO:0000256" key="2">
    <source>
        <dbReference type="ARBA" id="ARBA00022448"/>
    </source>
</evidence>
<evidence type="ECO:0000256" key="6">
    <source>
        <dbReference type="ARBA" id="ARBA00022683"/>
    </source>
</evidence>
<dbReference type="SUPFAM" id="SSF53062">
    <property type="entry name" value="PTS system fructose IIA component-like"/>
    <property type="match status" value="1"/>
</dbReference>
<evidence type="ECO:0000256" key="1">
    <source>
        <dbReference type="ARBA" id="ARBA00004496"/>
    </source>
</evidence>
<evidence type="ECO:0000256" key="5">
    <source>
        <dbReference type="ARBA" id="ARBA00022679"/>
    </source>
</evidence>
<keyword evidence="4 9" id="KW-0762">Sugar transport</keyword>
<keyword evidence="5" id="KW-0808">Transferase</keyword>
<evidence type="ECO:0000313" key="10">
    <source>
        <dbReference type="Proteomes" id="UP001315967"/>
    </source>
</evidence>
<dbReference type="Proteomes" id="UP001315967">
    <property type="component" value="Chromosome"/>
</dbReference>
<evidence type="ECO:0000256" key="4">
    <source>
        <dbReference type="ARBA" id="ARBA00022597"/>
    </source>
</evidence>
<protein>
    <submittedName>
        <fullName evidence="9">PTS sugar transporter subunit IIA</fullName>
    </submittedName>
</protein>
<evidence type="ECO:0000256" key="7">
    <source>
        <dbReference type="ARBA" id="ARBA00022777"/>
    </source>
</evidence>
<dbReference type="PROSITE" id="PS51096">
    <property type="entry name" value="PTS_EIIA_TYPE_4"/>
    <property type="match status" value="1"/>
</dbReference>
<organism evidence="9 10">
    <name type="scientific">Fundicoccus culcitae</name>
    <dbReference type="NCBI Taxonomy" id="2969821"/>
    <lineage>
        <taxon>Bacteria</taxon>
        <taxon>Bacillati</taxon>
        <taxon>Bacillota</taxon>
        <taxon>Bacilli</taxon>
        <taxon>Lactobacillales</taxon>
        <taxon>Aerococcaceae</taxon>
        <taxon>Fundicoccus</taxon>
    </lineage>
</organism>
<dbReference type="PANTHER" id="PTHR33799">
    <property type="entry name" value="PTS PERMEASE-RELATED-RELATED"/>
    <property type="match status" value="1"/>
</dbReference>
<dbReference type="RefSeq" id="WP_313792916.1">
    <property type="nucleotide sequence ID" value="NZ_CP102453.1"/>
</dbReference>
<evidence type="ECO:0000259" key="8">
    <source>
        <dbReference type="PROSITE" id="PS51096"/>
    </source>
</evidence>
<keyword evidence="10" id="KW-1185">Reference proteome</keyword>
<dbReference type="CDD" id="cd00006">
    <property type="entry name" value="PTS_IIA_man"/>
    <property type="match status" value="1"/>
</dbReference>
<sequence>MLGIVIATHGSLSDGLKDAVNVIVGIADNIETVNLVQGQAVDTLGEEIKAAINRANTGEGVLVLVDLLSASPYNQAVLAINQLPDDLKNKVYIIGGVSLPMVLEAVNHQLINTPIEEAVDAIVNQGKESVGSWSLADIANDSDDDDDEDDF</sequence>
<dbReference type="PANTHER" id="PTHR33799:SF1">
    <property type="entry name" value="PTS SYSTEM MANNOSE-SPECIFIC EIIAB COMPONENT-RELATED"/>
    <property type="match status" value="1"/>
</dbReference>
<keyword evidence="2" id="KW-0813">Transport</keyword>
<dbReference type="Pfam" id="PF03610">
    <property type="entry name" value="EIIA-man"/>
    <property type="match status" value="1"/>
</dbReference>
<reference evidence="9 10" key="1">
    <citation type="submission" date="2022-08" db="EMBL/GenBank/DDBJ databases">
        <title>Aerococcaceae sp. nov isolated from spoiled eye mask.</title>
        <authorList>
            <person name="Zhou G."/>
            <person name="Xie X.-B."/>
            <person name="Shi Q.-S."/>
            <person name="Wang Y.-S."/>
            <person name="Wen X."/>
            <person name="Peng H."/>
            <person name="Yang X.-J."/>
            <person name="Tao H.-B."/>
            <person name="Huang X.-M."/>
        </authorList>
    </citation>
    <scope>NUCLEOTIDE SEQUENCE [LARGE SCALE GENOMIC DNA]</scope>
    <source>
        <strain evidence="10">DM20194951</strain>
    </source>
</reference>
<gene>
    <name evidence="9" type="ORF">NRE15_10955</name>
</gene>
<accession>A0ABY5P477</accession>
<dbReference type="Gene3D" id="3.40.50.510">
    <property type="entry name" value="Phosphotransferase system, mannose-type IIA component"/>
    <property type="match status" value="1"/>
</dbReference>
<comment type="subcellular location">
    <subcellularLocation>
        <location evidence="1">Cytoplasm</location>
    </subcellularLocation>
</comment>
<dbReference type="InterPro" id="IPR033887">
    <property type="entry name" value="PTS_IIA_man"/>
</dbReference>
<name>A0ABY5P477_9LACT</name>
<dbReference type="InterPro" id="IPR036662">
    <property type="entry name" value="PTS_EIIA_man-typ_sf"/>
</dbReference>